<dbReference type="Proteomes" id="UP001642540">
    <property type="component" value="Unassembled WGS sequence"/>
</dbReference>
<dbReference type="PANTHER" id="PTHR13587:SF7">
    <property type="entry name" value="INTEGRATOR COMPLEX SUBUNIT 3"/>
    <property type="match status" value="1"/>
</dbReference>
<protein>
    <recommendedName>
        <fullName evidence="6">SOSS complex subunit A homolog</fullName>
    </recommendedName>
</protein>
<evidence type="ECO:0000256" key="3">
    <source>
        <dbReference type="ARBA" id="ARBA00006130"/>
    </source>
</evidence>
<feature type="region of interest" description="Disordered" evidence="8">
    <location>
        <begin position="993"/>
        <end position="1014"/>
    </location>
</feature>
<sequence>MYNMQAEKSSYPRLFYHSSIEWKDDTEEKFERARGVLQRLVGNLSEREAHDALQTAACREQKVHDELCLGLIANILTDPNSSTKCFRDLTFLSRESLNVAAEHIVVIAAEKYQKLTDVSRSQLIWVTKELVRAGANGMEAMCWHLLRQIAGGDISNRNLWLAENMLELFIENRAWLEKLPFLIASVIFTYLRILEDHYVPQLASLRQKEINFVVSLIRDKFSDCVMNPNIGMGRDFLRLLQCVSRIPEIQAIWTDIYYNPKALSPHFTGINQLLNVRTSRRYLQLRLTPEMDKKINFLALQVRFGQHKRYQEWFQRQYLATPESQTLRADIIRFIVGVIHPSNEILCSDILPRWAIIGWLLTTCTNPVAAANAKLALFYDWLVFDPKTDNIMNIEPGILVMYQSMKPHLAITATLLDFLIRLTQEFWPAGNGKIREGIGSALRTILEKKVVPSLEPLLENPKLEPDLRNAIQDNLLILLHPKWEGVGDTNTSNNVNNGSSVSESVVHASSGFPSINVAPVTSPAKDPPDSLQLNYSVTPPSPGVLLSPGIGTAAVQSFPISVAVTVPTATLIGSDPVKGLASMVPQNNKFENNTISFIQDDASFSDEDDEDPGSGTPPKQNALAGAVPMRNSPTLGTSVEEAERSKIFELVQQLPTNFRMPLDRMLDSSDGDREDDLDEILEECAQQYDKEIRESISKSLVYIYKSELNKQCYDESTETVLENIEISPVSEIITTILKQKPADKSGRSKNLFRLLADVINSVPLVAYKILVILGQKHNEALDDDNNTKLAHFPQLYKVLCSTHRNLKLEQALKQDLKACWEAEPIVLGYLCQFIYNWFEDEMQGQAELLRIFMSALDPAQLQEIVWDVSSGTYVMMDSAFLTSVLNKAVEWESWEQHCLWSILMAHPFSAEDYLPVISMLDYRHHAEALTSLLLILCKEDPSEKILSPCLCRKPNPKDRFVTALLMSWSMSHSEESVSGIISALLVRAYGSPTKRKRGTATGGRGTGSPAGPSQPNVDYILGHLDILRIQMKEEGIFCTDIMLAALLQVQSWATDSQKSKYKDLLALAASEETADSKDFRSSSKRTITSRRPPSSPTPTSSANSINSSSKEGSSSSLSRTRSGRTRQTVKDDSESSSGDDDEIVLRRNTKKRRKTALNSDSD</sequence>
<evidence type="ECO:0000259" key="9">
    <source>
        <dbReference type="Pfam" id="PF10189"/>
    </source>
</evidence>
<evidence type="ECO:0000259" key="10">
    <source>
        <dbReference type="Pfam" id="PF24566"/>
    </source>
</evidence>
<feature type="domain" description="Integrator complex subunit 3 N-terminal" evidence="9">
    <location>
        <begin position="63"/>
        <end position="472"/>
    </location>
</feature>
<comment type="similarity">
    <text evidence="3">Belongs to the Integrator subunit 3 family.</text>
</comment>
<dbReference type="Pfam" id="PF24566">
    <property type="entry name" value="HEAT_Ints3_C"/>
    <property type="match status" value="1"/>
</dbReference>
<reference evidence="11 12" key="1">
    <citation type="submission" date="2024-08" db="EMBL/GenBank/DDBJ databases">
        <authorList>
            <person name="Cucini C."/>
            <person name="Frati F."/>
        </authorList>
    </citation>
    <scope>NUCLEOTIDE SEQUENCE [LARGE SCALE GENOMIC DNA]</scope>
</reference>
<evidence type="ECO:0000256" key="5">
    <source>
        <dbReference type="ARBA" id="ARBA00023242"/>
    </source>
</evidence>
<feature type="compositionally biased region" description="Low complexity" evidence="8">
    <location>
        <begin position="1084"/>
        <end position="1120"/>
    </location>
</feature>
<evidence type="ECO:0000313" key="12">
    <source>
        <dbReference type="Proteomes" id="UP001642540"/>
    </source>
</evidence>
<evidence type="ECO:0000256" key="8">
    <source>
        <dbReference type="SAM" id="MobiDB-lite"/>
    </source>
</evidence>
<evidence type="ECO:0000256" key="2">
    <source>
        <dbReference type="ARBA" id="ARBA00004496"/>
    </source>
</evidence>
<dbReference type="PANTHER" id="PTHR13587">
    <property type="entry name" value="INTEGRATOR COMPLEX SUBUNIT 3"/>
    <property type="match status" value="1"/>
</dbReference>
<dbReference type="InterPro" id="IPR019333">
    <property type="entry name" value="INTS3_N"/>
</dbReference>
<keyword evidence="4" id="KW-0963">Cytoplasm</keyword>
<name>A0ABP1QHL4_9HEXA</name>
<dbReference type="EMBL" id="CAXLJM020000031">
    <property type="protein sequence ID" value="CAL8099012.1"/>
    <property type="molecule type" value="Genomic_DNA"/>
</dbReference>
<dbReference type="InterPro" id="IPR056518">
    <property type="entry name" value="HEAT_Ints3_C"/>
</dbReference>
<feature type="compositionally biased region" description="Acidic residues" evidence="8">
    <location>
        <begin position="603"/>
        <end position="612"/>
    </location>
</feature>
<organism evidence="11 12">
    <name type="scientific">Orchesella dallaii</name>
    <dbReference type="NCBI Taxonomy" id="48710"/>
    <lineage>
        <taxon>Eukaryota</taxon>
        <taxon>Metazoa</taxon>
        <taxon>Ecdysozoa</taxon>
        <taxon>Arthropoda</taxon>
        <taxon>Hexapoda</taxon>
        <taxon>Collembola</taxon>
        <taxon>Entomobryomorpha</taxon>
        <taxon>Entomobryoidea</taxon>
        <taxon>Orchesellidae</taxon>
        <taxon>Orchesellinae</taxon>
        <taxon>Orchesella</taxon>
    </lineage>
</organism>
<comment type="caution">
    <text evidence="11">The sequence shown here is derived from an EMBL/GenBank/DDBJ whole genome shotgun (WGS) entry which is preliminary data.</text>
</comment>
<evidence type="ECO:0000256" key="7">
    <source>
        <dbReference type="ARBA" id="ARBA00054331"/>
    </source>
</evidence>
<gene>
    <name evidence="11" type="ORF">ODALV1_LOCUS10116</name>
</gene>
<keyword evidence="5" id="KW-0539">Nucleus</keyword>
<evidence type="ECO:0000256" key="4">
    <source>
        <dbReference type="ARBA" id="ARBA00022490"/>
    </source>
</evidence>
<evidence type="ECO:0000313" key="11">
    <source>
        <dbReference type="EMBL" id="CAL8099012.1"/>
    </source>
</evidence>
<keyword evidence="12" id="KW-1185">Reference proteome</keyword>
<feature type="domain" description="Ints3-like C-terminal" evidence="10">
    <location>
        <begin position="678"/>
        <end position="1068"/>
    </location>
</feature>
<comment type="function">
    <text evidence="7">Component of the integrator complex, a multiprotein complex that terminates RNA polymerase II (Pol II) transcription in the promoter-proximal region of genes. The integrator complex provides a quality checkpoint during transcription elongation by driving premature transcription termination of transcripts that are unfavorably configured for transcriptional elongation: the complex terminates transcription by (1) catalyzing dephosphorylation of the C-terminal domain (CTD) of Pol II subunit Polr2A/Rbp1 and Spt5, and (2) degrading the exiting nascent RNA transcript via endonuclease activity. The integrator complex is also involved in the 3'-end processing of the U7 snRNA, and also the spliceosomal snRNAs U1, U2, U4 and U5.</text>
</comment>
<dbReference type="Pfam" id="PF10189">
    <property type="entry name" value="Ints3_N"/>
    <property type="match status" value="1"/>
</dbReference>
<evidence type="ECO:0000256" key="1">
    <source>
        <dbReference type="ARBA" id="ARBA00004123"/>
    </source>
</evidence>
<feature type="region of interest" description="Disordered" evidence="8">
    <location>
        <begin position="603"/>
        <end position="632"/>
    </location>
</feature>
<dbReference type="InterPro" id="IPR045334">
    <property type="entry name" value="INTS3"/>
</dbReference>
<evidence type="ECO:0000256" key="6">
    <source>
        <dbReference type="ARBA" id="ARBA00032741"/>
    </source>
</evidence>
<feature type="region of interest" description="Disordered" evidence="8">
    <location>
        <begin position="1072"/>
        <end position="1162"/>
    </location>
</feature>
<accession>A0ABP1QHL4</accession>
<proteinExistence type="inferred from homology"/>
<comment type="subcellular location">
    <subcellularLocation>
        <location evidence="2">Cytoplasm</location>
    </subcellularLocation>
    <subcellularLocation>
        <location evidence="1">Nucleus</location>
    </subcellularLocation>
</comment>